<evidence type="ECO:0000256" key="3">
    <source>
        <dbReference type="ARBA" id="ARBA00022475"/>
    </source>
</evidence>
<evidence type="ECO:0000313" key="10">
    <source>
        <dbReference type="Proteomes" id="UP000075787"/>
    </source>
</evidence>
<feature type="transmembrane region" description="Helical" evidence="7">
    <location>
        <begin position="201"/>
        <end position="221"/>
    </location>
</feature>
<dbReference type="EMBL" id="LPZR01000164">
    <property type="protein sequence ID" value="KYO52041.1"/>
    <property type="molecule type" value="Genomic_DNA"/>
</dbReference>
<comment type="caution">
    <text evidence="9">The sequence shown here is derived from an EMBL/GenBank/DDBJ whole genome shotgun (WGS) entry which is preliminary data.</text>
</comment>
<dbReference type="GO" id="GO:0015628">
    <property type="term" value="P:protein secretion by the type II secretion system"/>
    <property type="evidence" value="ECO:0007669"/>
    <property type="project" value="TreeGrafter"/>
</dbReference>
<evidence type="ECO:0000256" key="4">
    <source>
        <dbReference type="ARBA" id="ARBA00022692"/>
    </source>
</evidence>
<keyword evidence="4 7" id="KW-0812">Transmembrane</keyword>
<feature type="domain" description="Type II secretion system protein GspF" evidence="8">
    <location>
        <begin position="104"/>
        <end position="222"/>
    </location>
</feature>
<keyword evidence="6 7" id="KW-0472">Membrane</keyword>
<accession>A0A162KTF1</accession>
<dbReference type="InterPro" id="IPR042094">
    <property type="entry name" value="T2SS_GspF_sf"/>
</dbReference>
<organism evidence="9 10">
    <name type="scientific">Tistrella mobilis</name>
    <dbReference type="NCBI Taxonomy" id="171437"/>
    <lineage>
        <taxon>Bacteria</taxon>
        <taxon>Pseudomonadati</taxon>
        <taxon>Pseudomonadota</taxon>
        <taxon>Alphaproteobacteria</taxon>
        <taxon>Geminicoccales</taxon>
        <taxon>Geminicoccaceae</taxon>
        <taxon>Tistrella</taxon>
    </lineage>
</organism>
<evidence type="ECO:0000256" key="2">
    <source>
        <dbReference type="ARBA" id="ARBA00005745"/>
    </source>
</evidence>
<proteinExistence type="inferred from homology"/>
<protein>
    <recommendedName>
        <fullName evidence="8">Type II secretion system protein GspF domain-containing protein</fullName>
    </recommendedName>
</protein>
<comment type="subcellular location">
    <subcellularLocation>
        <location evidence="1">Cell membrane</location>
        <topology evidence="1">Multi-pass membrane protein</topology>
    </subcellularLocation>
</comment>
<gene>
    <name evidence="9" type="ORF">AUP44_07500</name>
</gene>
<evidence type="ECO:0000256" key="1">
    <source>
        <dbReference type="ARBA" id="ARBA00004651"/>
    </source>
</evidence>
<dbReference type="Pfam" id="PF00482">
    <property type="entry name" value="T2SSF"/>
    <property type="match status" value="2"/>
</dbReference>
<sequence length="431" mass="44543">MINRSDSARPMMQLPTADPRDTVLRHWRFRAVDADGNLFHGRILADDVDTALGQLEARGLDPLSIRPVREGLARFWQKLARSGSLVAGPAERHAALAEAWSAVGLHLAAARDLPAALDAAAQGGISRTAARGFGGMAAAIRAGQSPAEAATEAGRDLGPVAAAVFAVAARTGRLAPAIDDLAHHHETEAAIHARITRALRYPIVLAVTTFASLVALIGGALPELAGLMAELGVAGDDPTLQLAIAVGDAPGLAIGVIIGLPAALVAGLLIVRRHPAVARLLDRWTPIVRLRHQLAAARSLRALILAAEAGAPVTEALELAAIGAADPELARQLGNVRRLIIRGVPPAEAFTLLEPWPAVAQAPLVAGAAAGRLPDAARSASRALDRSIERSVDRLTALLEPALVMFLALVVAGIGRLVLGALYSGLAEVGG</sequence>
<name>A0A162KTF1_9PROT</name>
<feature type="transmembrane region" description="Helical" evidence="7">
    <location>
        <begin position="252"/>
        <end position="271"/>
    </location>
</feature>
<evidence type="ECO:0000256" key="7">
    <source>
        <dbReference type="SAM" id="Phobius"/>
    </source>
</evidence>
<feature type="domain" description="Type II secretion system protein GspF" evidence="8">
    <location>
        <begin position="300"/>
        <end position="417"/>
    </location>
</feature>
<evidence type="ECO:0000259" key="8">
    <source>
        <dbReference type="Pfam" id="PF00482"/>
    </source>
</evidence>
<dbReference type="GO" id="GO:0005886">
    <property type="term" value="C:plasma membrane"/>
    <property type="evidence" value="ECO:0007669"/>
    <property type="project" value="UniProtKB-SubCell"/>
</dbReference>
<keyword evidence="3" id="KW-1003">Cell membrane</keyword>
<reference evidence="9 10" key="1">
    <citation type="submission" date="2015-12" db="EMBL/GenBank/DDBJ databases">
        <title>Genome sequence of Tistrella mobilis MCCC 1A02139.</title>
        <authorList>
            <person name="Lu L."/>
            <person name="Lai Q."/>
            <person name="Shao Z."/>
            <person name="Qian P."/>
        </authorList>
    </citation>
    <scope>NUCLEOTIDE SEQUENCE [LARGE SCALE GENOMIC DNA]</scope>
    <source>
        <strain evidence="9 10">MCCC 1A02139</strain>
    </source>
</reference>
<dbReference type="PANTHER" id="PTHR30012">
    <property type="entry name" value="GENERAL SECRETION PATHWAY PROTEIN"/>
    <property type="match status" value="1"/>
</dbReference>
<dbReference type="InterPro" id="IPR018076">
    <property type="entry name" value="T2SS_GspF_dom"/>
</dbReference>
<dbReference type="Proteomes" id="UP000075787">
    <property type="component" value="Unassembled WGS sequence"/>
</dbReference>
<dbReference type="PRINTS" id="PR00812">
    <property type="entry name" value="BCTERIALGSPF"/>
</dbReference>
<keyword evidence="5 7" id="KW-1133">Transmembrane helix</keyword>
<feature type="transmembrane region" description="Helical" evidence="7">
    <location>
        <begin position="403"/>
        <end position="426"/>
    </location>
</feature>
<dbReference type="InterPro" id="IPR003004">
    <property type="entry name" value="GspF/PilC"/>
</dbReference>
<comment type="similarity">
    <text evidence="2">Belongs to the GSP F family.</text>
</comment>
<dbReference type="AlphaFoldDB" id="A0A162KTF1"/>
<evidence type="ECO:0000256" key="5">
    <source>
        <dbReference type="ARBA" id="ARBA00022989"/>
    </source>
</evidence>
<dbReference type="PANTHER" id="PTHR30012:SF0">
    <property type="entry name" value="TYPE II SECRETION SYSTEM PROTEIN F-RELATED"/>
    <property type="match status" value="1"/>
</dbReference>
<evidence type="ECO:0000313" key="9">
    <source>
        <dbReference type="EMBL" id="KYO52041.1"/>
    </source>
</evidence>
<dbReference type="Gene3D" id="1.20.81.30">
    <property type="entry name" value="Type II secretion system (T2SS), domain F"/>
    <property type="match status" value="2"/>
</dbReference>
<evidence type="ECO:0000256" key="6">
    <source>
        <dbReference type="ARBA" id="ARBA00023136"/>
    </source>
</evidence>